<keyword evidence="2" id="KW-1185">Reference proteome</keyword>
<gene>
    <name evidence="1" type="ORF">GCM10010358_77500</name>
</gene>
<protein>
    <submittedName>
        <fullName evidence="1">Uncharacterized protein</fullName>
    </submittedName>
</protein>
<reference evidence="1" key="2">
    <citation type="submission" date="2020-09" db="EMBL/GenBank/DDBJ databases">
        <authorList>
            <person name="Sun Q."/>
            <person name="Ohkuma M."/>
        </authorList>
    </citation>
    <scope>NUCLEOTIDE SEQUENCE</scope>
    <source>
        <strain evidence="1">JCM 4790</strain>
    </source>
</reference>
<proteinExistence type="predicted"/>
<accession>A0A918U914</accession>
<dbReference type="AlphaFoldDB" id="A0A918U914"/>
<organism evidence="1 2">
    <name type="scientific">Streptomyces minutiscleroticus</name>
    <dbReference type="NCBI Taxonomy" id="68238"/>
    <lineage>
        <taxon>Bacteria</taxon>
        <taxon>Bacillati</taxon>
        <taxon>Actinomycetota</taxon>
        <taxon>Actinomycetes</taxon>
        <taxon>Kitasatosporales</taxon>
        <taxon>Streptomycetaceae</taxon>
        <taxon>Streptomyces</taxon>
    </lineage>
</organism>
<dbReference type="Proteomes" id="UP000619244">
    <property type="component" value="Unassembled WGS sequence"/>
</dbReference>
<evidence type="ECO:0000313" key="2">
    <source>
        <dbReference type="Proteomes" id="UP000619244"/>
    </source>
</evidence>
<sequence length="56" mass="6023">MLPDSERFVDATVEQFTEVRDIGMGPMVGRVALSTDGAGSLMQPGDRWCSSAGTWC</sequence>
<evidence type="ECO:0000313" key="1">
    <source>
        <dbReference type="EMBL" id="GGY13763.1"/>
    </source>
</evidence>
<dbReference type="RefSeq" id="WP_190194972.1">
    <property type="nucleotide sequence ID" value="NZ_BMVU01000091.1"/>
</dbReference>
<dbReference type="EMBL" id="BMVU01000091">
    <property type="protein sequence ID" value="GGY13763.1"/>
    <property type="molecule type" value="Genomic_DNA"/>
</dbReference>
<name>A0A918U914_9ACTN</name>
<reference evidence="1" key="1">
    <citation type="journal article" date="2014" name="Int. J. Syst. Evol. Microbiol.">
        <title>Complete genome sequence of Corynebacterium casei LMG S-19264T (=DSM 44701T), isolated from a smear-ripened cheese.</title>
        <authorList>
            <consortium name="US DOE Joint Genome Institute (JGI-PGF)"/>
            <person name="Walter F."/>
            <person name="Albersmeier A."/>
            <person name="Kalinowski J."/>
            <person name="Ruckert C."/>
        </authorList>
    </citation>
    <scope>NUCLEOTIDE SEQUENCE</scope>
    <source>
        <strain evidence="1">JCM 4790</strain>
    </source>
</reference>
<comment type="caution">
    <text evidence="1">The sequence shown here is derived from an EMBL/GenBank/DDBJ whole genome shotgun (WGS) entry which is preliminary data.</text>
</comment>